<keyword evidence="3" id="KW-0804">Transcription</keyword>
<dbReference type="InterPro" id="IPR032687">
    <property type="entry name" value="AraC-type_N"/>
</dbReference>
<evidence type="ECO:0000313" key="5">
    <source>
        <dbReference type="EMBL" id="MBB6559711.1"/>
    </source>
</evidence>
<keyword evidence="1" id="KW-0805">Transcription regulation</keyword>
<accession>A0A7X0U913</accession>
<dbReference type="Pfam" id="PF12833">
    <property type="entry name" value="HTH_18"/>
    <property type="match status" value="1"/>
</dbReference>
<dbReference type="RefSeq" id="WP_184857134.1">
    <property type="nucleotide sequence ID" value="NZ_JACHLK010000004.1"/>
</dbReference>
<organism evidence="5 6">
    <name type="scientific">Acidovorax soli</name>
    <dbReference type="NCBI Taxonomy" id="592050"/>
    <lineage>
        <taxon>Bacteria</taxon>
        <taxon>Pseudomonadati</taxon>
        <taxon>Pseudomonadota</taxon>
        <taxon>Betaproteobacteria</taxon>
        <taxon>Burkholderiales</taxon>
        <taxon>Comamonadaceae</taxon>
        <taxon>Acidovorax</taxon>
    </lineage>
</organism>
<evidence type="ECO:0000313" key="6">
    <source>
        <dbReference type="Proteomes" id="UP000575083"/>
    </source>
</evidence>
<dbReference type="Pfam" id="PF12625">
    <property type="entry name" value="Arabinose_bd"/>
    <property type="match status" value="1"/>
</dbReference>
<keyword evidence="2 5" id="KW-0238">DNA-binding</keyword>
<gene>
    <name evidence="5" type="ORF">HNP48_002383</name>
</gene>
<evidence type="ECO:0000256" key="1">
    <source>
        <dbReference type="ARBA" id="ARBA00023015"/>
    </source>
</evidence>
<evidence type="ECO:0000259" key="4">
    <source>
        <dbReference type="PROSITE" id="PS01124"/>
    </source>
</evidence>
<dbReference type="SUPFAM" id="SSF46689">
    <property type="entry name" value="Homeodomain-like"/>
    <property type="match status" value="1"/>
</dbReference>
<dbReference type="PANTHER" id="PTHR47894:SF1">
    <property type="entry name" value="HTH-TYPE TRANSCRIPTIONAL REGULATOR VQSM"/>
    <property type="match status" value="1"/>
</dbReference>
<sequence length="360" mass="39495">MKSPASVPSEGLPAPKTAPAATPIAFVQAIALAYRRRGMSPAWALAQAQIAPGLLFDESARITAWQMEEVSGAAMRELDDEALGWFGRRLPWGSYGMLARASISSPDLGVALKRWCRHHGLLADDITLHLTQADSTATLAIVENRDLGSLREFCLVSVLRNALGLGCWMVDSRVPLLAAEFAFAPPRHAEAYGVLFPGGPVRFHAPQTAIHFDARYLALPLRRDEAALRQMLQHALPLTVLQYRRDRLLVARVRQLLGAPVQGHPGQALAAHSAESLAHLLHVSPRTLHRQLKEEGATLQGLKDDVRQGRAMELLHRSDRPIKQVAEAAGFVNEKSFIRAFKGWTGHSPAEYRRLARTAA</sequence>
<dbReference type="InterPro" id="IPR018060">
    <property type="entry name" value="HTH_AraC"/>
</dbReference>
<dbReference type="PANTHER" id="PTHR47894">
    <property type="entry name" value="HTH-TYPE TRANSCRIPTIONAL REGULATOR GADX"/>
    <property type="match status" value="1"/>
</dbReference>
<dbReference type="GO" id="GO:0005829">
    <property type="term" value="C:cytosol"/>
    <property type="evidence" value="ECO:0007669"/>
    <property type="project" value="TreeGrafter"/>
</dbReference>
<dbReference type="InterPro" id="IPR009057">
    <property type="entry name" value="Homeodomain-like_sf"/>
</dbReference>
<dbReference type="GO" id="GO:0003700">
    <property type="term" value="F:DNA-binding transcription factor activity"/>
    <property type="evidence" value="ECO:0007669"/>
    <property type="project" value="InterPro"/>
</dbReference>
<proteinExistence type="predicted"/>
<dbReference type="PROSITE" id="PS01124">
    <property type="entry name" value="HTH_ARAC_FAMILY_2"/>
    <property type="match status" value="1"/>
</dbReference>
<dbReference type="Gene3D" id="1.10.10.60">
    <property type="entry name" value="Homeodomain-like"/>
    <property type="match status" value="1"/>
</dbReference>
<reference evidence="5 6" key="1">
    <citation type="submission" date="2020-08" db="EMBL/GenBank/DDBJ databases">
        <title>Functional genomics of gut bacteria from endangered species of beetles.</title>
        <authorList>
            <person name="Carlos-Shanley C."/>
        </authorList>
    </citation>
    <scope>NUCLEOTIDE SEQUENCE [LARGE SCALE GENOMIC DNA]</scope>
    <source>
        <strain evidence="5 6">S00198</strain>
    </source>
</reference>
<dbReference type="Proteomes" id="UP000575083">
    <property type="component" value="Unassembled WGS sequence"/>
</dbReference>
<evidence type="ECO:0000256" key="2">
    <source>
        <dbReference type="ARBA" id="ARBA00023125"/>
    </source>
</evidence>
<dbReference type="SMART" id="SM00342">
    <property type="entry name" value="HTH_ARAC"/>
    <property type="match status" value="1"/>
</dbReference>
<name>A0A7X0U913_9BURK</name>
<comment type="caution">
    <text evidence="5">The sequence shown here is derived from an EMBL/GenBank/DDBJ whole genome shotgun (WGS) entry which is preliminary data.</text>
</comment>
<feature type="domain" description="HTH araC/xylS-type" evidence="4">
    <location>
        <begin position="251"/>
        <end position="355"/>
    </location>
</feature>
<dbReference type="AlphaFoldDB" id="A0A7X0U913"/>
<dbReference type="GO" id="GO:0000976">
    <property type="term" value="F:transcription cis-regulatory region binding"/>
    <property type="evidence" value="ECO:0007669"/>
    <property type="project" value="TreeGrafter"/>
</dbReference>
<dbReference type="EMBL" id="JACHLK010000004">
    <property type="protein sequence ID" value="MBB6559711.1"/>
    <property type="molecule type" value="Genomic_DNA"/>
</dbReference>
<evidence type="ECO:0000256" key="3">
    <source>
        <dbReference type="ARBA" id="ARBA00023163"/>
    </source>
</evidence>
<keyword evidence="6" id="KW-1185">Reference proteome</keyword>
<protein>
    <submittedName>
        <fullName evidence="5">AraC-like DNA-binding protein</fullName>
    </submittedName>
</protein>